<dbReference type="InterPro" id="IPR012429">
    <property type="entry name" value="HGSNAT_cat"/>
</dbReference>
<feature type="transmembrane region" description="Helical" evidence="1">
    <location>
        <begin position="101"/>
        <end position="119"/>
    </location>
</feature>
<name>A0A923MHM2_9FIRM</name>
<accession>A0A923MHM2</accession>
<feature type="transmembrane region" description="Helical" evidence="1">
    <location>
        <begin position="47"/>
        <end position="66"/>
    </location>
</feature>
<keyword evidence="4" id="KW-1185">Reference proteome</keyword>
<dbReference type="RefSeq" id="WP_187014729.1">
    <property type="nucleotide sequence ID" value="NZ_JACOQI010000007.1"/>
</dbReference>
<sequence>MNANAIRLRSGTLDSLRGLTLFSMIAYHLCWDLVYLRGLPWAWYNGFWAYIWQQSICCTFILLSGYCWQMGRHPLRRGLMSFCGGILVSLATALVTPEEPIRFGVLTFLGTAALLTVPLRPLLARIPPRLGLVLSFSLFLLARDVNHGYLGFAWVPLLRLPRGWYTNLATAGLGFPAPAFASSDYFSLLPWLFLFWTGFYLYRLRPEIPALPDIRLPGLSVISRHSLLLYLLHQPVLYAALVLLPTIL</sequence>
<feature type="transmembrane region" description="Helical" evidence="1">
    <location>
        <begin position="185"/>
        <end position="202"/>
    </location>
</feature>
<dbReference type="Proteomes" id="UP000620327">
    <property type="component" value="Unassembled WGS sequence"/>
</dbReference>
<feature type="transmembrane region" description="Helical" evidence="1">
    <location>
        <begin position="131"/>
        <end position="155"/>
    </location>
</feature>
<comment type="caution">
    <text evidence="3">The sequence shown here is derived from an EMBL/GenBank/DDBJ whole genome shotgun (WGS) entry which is preliminary data.</text>
</comment>
<organism evidence="3 4">
    <name type="scientific">Dysosmobacter segnis</name>
    <dbReference type="NCBI Taxonomy" id="2763042"/>
    <lineage>
        <taxon>Bacteria</taxon>
        <taxon>Bacillati</taxon>
        <taxon>Bacillota</taxon>
        <taxon>Clostridia</taxon>
        <taxon>Eubacteriales</taxon>
        <taxon>Oscillospiraceae</taxon>
        <taxon>Dysosmobacter</taxon>
    </lineage>
</organism>
<protein>
    <submittedName>
        <fullName evidence="3">DUF1624 domain-containing protein</fullName>
    </submittedName>
</protein>
<evidence type="ECO:0000313" key="3">
    <source>
        <dbReference type="EMBL" id="MBC5770478.1"/>
    </source>
</evidence>
<feature type="transmembrane region" description="Helical" evidence="1">
    <location>
        <begin position="78"/>
        <end position="95"/>
    </location>
</feature>
<proteinExistence type="predicted"/>
<dbReference type="EMBL" id="JACOQI010000007">
    <property type="protein sequence ID" value="MBC5770478.1"/>
    <property type="molecule type" value="Genomic_DNA"/>
</dbReference>
<keyword evidence="1" id="KW-0472">Membrane</keyword>
<evidence type="ECO:0000313" key="4">
    <source>
        <dbReference type="Proteomes" id="UP000620327"/>
    </source>
</evidence>
<feature type="domain" description="Heparan-alpha-glucosaminide N-acetyltransferase catalytic" evidence="2">
    <location>
        <begin position="9"/>
        <end position="235"/>
    </location>
</feature>
<feature type="transmembrane region" description="Helical" evidence="1">
    <location>
        <begin position="16"/>
        <end position="35"/>
    </location>
</feature>
<reference evidence="3" key="1">
    <citation type="submission" date="2020-08" db="EMBL/GenBank/DDBJ databases">
        <title>Genome public.</title>
        <authorList>
            <person name="Liu C."/>
            <person name="Sun Q."/>
        </authorList>
    </citation>
    <scope>NUCLEOTIDE SEQUENCE</scope>
    <source>
        <strain evidence="3">BX15</strain>
    </source>
</reference>
<dbReference type="Pfam" id="PF07786">
    <property type="entry name" value="HGSNAT_cat"/>
    <property type="match status" value="1"/>
</dbReference>
<dbReference type="AlphaFoldDB" id="A0A923MHM2"/>
<gene>
    <name evidence="3" type="ORF">H8Z83_09115</name>
</gene>
<keyword evidence="1" id="KW-1133">Transmembrane helix</keyword>
<keyword evidence="1" id="KW-0812">Transmembrane</keyword>
<evidence type="ECO:0000259" key="2">
    <source>
        <dbReference type="Pfam" id="PF07786"/>
    </source>
</evidence>
<feature type="transmembrane region" description="Helical" evidence="1">
    <location>
        <begin position="227"/>
        <end position="247"/>
    </location>
</feature>
<evidence type="ECO:0000256" key="1">
    <source>
        <dbReference type="SAM" id="Phobius"/>
    </source>
</evidence>